<evidence type="ECO:0000256" key="8">
    <source>
        <dbReference type="ARBA" id="ARBA00023004"/>
    </source>
</evidence>
<keyword evidence="10" id="KW-0472">Membrane</keyword>
<keyword evidence="6" id="KW-0547">Nucleotide-binding</keyword>
<organism evidence="12 13">
    <name type="scientific">Pseudovibrio denitrificans</name>
    <dbReference type="NCBI Taxonomy" id="258256"/>
    <lineage>
        <taxon>Bacteria</taxon>
        <taxon>Pseudomonadati</taxon>
        <taxon>Pseudomonadota</taxon>
        <taxon>Alphaproteobacteria</taxon>
        <taxon>Hyphomicrobiales</taxon>
        <taxon>Stappiaceae</taxon>
        <taxon>Pseudovibrio</taxon>
    </lineage>
</organism>
<dbReference type="Pfam" id="PF00005">
    <property type="entry name" value="ABC_tran"/>
    <property type="match status" value="1"/>
</dbReference>
<dbReference type="SMART" id="SM00382">
    <property type="entry name" value="AAA"/>
    <property type="match status" value="1"/>
</dbReference>
<dbReference type="AlphaFoldDB" id="A0A1I6XHA6"/>
<evidence type="ECO:0000256" key="2">
    <source>
        <dbReference type="ARBA" id="ARBA00005417"/>
    </source>
</evidence>
<dbReference type="Gene3D" id="3.40.50.300">
    <property type="entry name" value="P-loop containing nucleotide triphosphate hydrolases"/>
    <property type="match status" value="1"/>
</dbReference>
<evidence type="ECO:0000256" key="10">
    <source>
        <dbReference type="ARBA" id="ARBA00023136"/>
    </source>
</evidence>
<dbReference type="EMBL" id="FPBD01000001">
    <property type="protein sequence ID" value="SFT37709.1"/>
    <property type="molecule type" value="Genomic_DNA"/>
</dbReference>
<dbReference type="GO" id="GO:0005524">
    <property type="term" value="F:ATP binding"/>
    <property type="evidence" value="ECO:0007669"/>
    <property type="project" value="UniProtKB-KW"/>
</dbReference>
<feature type="domain" description="ABC transporter" evidence="11">
    <location>
        <begin position="2"/>
        <end position="236"/>
    </location>
</feature>
<keyword evidence="8" id="KW-0408">Iron</keyword>
<dbReference type="InterPro" id="IPR017871">
    <property type="entry name" value="ABC_transporter-like_CS"/>
</dbReference>
<evidence type="ECO:0000256" key="5">
    <source>
        <dbReference type="ARBA" id="ARBA00022496"/>
    </source>
</evidence>
<keyword evidence="13" id="KW-1185">Reference proteome</keyword>
<dbReference type="CDD" id="cd03214">
    <property type="entry name" value="ABC_Iron-Siderophores_B12_Hemin"/>
    <property type="match status" value="1"/>
</dbReference>
<dbReference type="GO" id="GO:0005886">
    <property type="term" value="C:plasma membrane"/>
    <property type="evidence" value="ECO:0007669"/>
    <property type="project" value="UniProtKB-SubCell"/>
</dbReference>
<keyword evidence="3" id="KW-0813">Transport</keyword>
<dbReference type="InterPro" id="IPR003593">
    <property type="entry name" value="AAA+_ATPase"/>
</dbReference>
<gene>
    <name evidence="12" type="ORF">SAMN05444141_101196</name>
</gene>
<keyword evidence="5" id="KW-0410">Iron transport</keyword>
<dbReference type="PANTHER" id="PTHR42771:SF3">
    <property type="entry name" value="PETROBACTIN IMPORT ATP-BINDING PROTEIN YCLP"/>
    <property type="match status" value="1"/>
</dbReference>
<name>A0A1I6XHA6_9HYPH</name>
<evidence type="ECO:0000313" key="13">
    <source>
        <dbReference type="Proteomes" id="UP000183371"/>
    </source>
</evidence>
<dbReference type="GO" id="GO:0006826">
    <property type="term" value="P:iron ion transport"/>
    <property type="evidence" value="ECO:0007669"/>
    <property type="project" value="UniProtKB-KW"/>
</dbReference>
<accession>A0A1I6XHA6</accession>
<dbReference type="PROSITE" id="PS50893">
    <property type="entry name" value="ABC_TRANSPORTER_2"/>
    <property type="match status" value="1"/>
</dbReference>
<comment type="similarity">
    <text evidence="2">Belongs to the ABC transporter superfamily.</text>
</comment>
<evidence type="ECO:0000256" key="4">
    <source>
        <dbReference type="ARBA" id="ARBA00022475"/>
    </source>
</evidence>
<evidence type="ECO:0000256" key="9">
    <source>
        <dbReference type="ARBA" id="ARBA00023065"/>
    </source>
</evidence>
<dbReference type="InterPro" id="IPR027417">
    <property type="entry name" value="P-loop_NTPase"/>
</dbReference>
<protein>
    <submittedName>
        <fullName evidence="12">Iron complex transport system ATP-binding protein</fullName>
    </submittedName>
</protein>
<dbReference type="SUPFAM" id="SSF52540">
    <property type="entry name" value="P-loop containing nucleoside triphosphate hydrolases"/>
    <property type="match status" value="1"/>
</dbReference>
<evidence type="ECO:0000256" key="6">
    <source>
        <dbReference type="ARBA" id="ARBA00022741"/>
    </source>
</evidence>
<evidence type="ECO:0000256" key="7">
    <source>
        <dbReference type="ARBA" id="ARBA00022840"/>
    </source>
</evidence>
<evidence type="ECO:0000313" key="12">
    <source>
        <dbReference type="EMBL" id="SFT37709.1"/>
    </source>
</evidence>
<keyword evidence="7 12" id="KW-0067">ATP-binding</keyword>
<comment type="subcellular location">
    <subcellularLocation>
        <location evidence="1">Cell membrane</location>
        <topology evidence="1">Peripheral membrane protein</topology>
    </subcellularLocation>
</comment>
<reference evidence="13" key="1">
    <citation type="submission" date="2016-10" db="EMBL/GenBank/DDBJ databases">
        <authorList>
            <person name="Varghese N."/>
            <person name="Submissions S."/>
        </authorList>
    </citation>
    <scope>NUCLEOTIDE SEQUENCE [LARGE SCALE GENOMIC DNA]</scope>
    <source>
        <strain evidence="13">DSM 17465</strain>
    </source>
</reference>
<dbReference type="RefSeq" id="WP_054785077.1">
    <property type="nucleotide sequence ID" value="NZ_FPBD01000001.1"/>
</dbReference>
<dbReference type="GO" id="GO:0016887">
    <property type="term" value="F:ATP hydrolysis activity"/>
    <property type="evidence" value="ECO:0007669"/>
    <property type="project" value="InterPro"/>
</dbReference>
<keyword evidence="4" id="KW-1003">Cell membrane</keyword>
<sequence>MIEITGVSHRYGKSKILSDISLTIQDSGITALIGPNGAGKSTLLSLMARLQPLQTGSISFDGQSVAQTPTRELAKTLAILRQDNALSSRMSLRDLVGFGRYPHHKGRPTAKDHKAVDEALDYFDLQDMADRFIDEVSGGQKQRALVAMAFCQETKYLLLDEPLNNLDMYYARSLMKRLREIADARQRSFVIVLHDINYAGAYANEIIALKNGGLAIHGTPHDVLETQALKSLYSMEITVTQHEGQLVALHHL</sequence>
<proteinExistence type="inferred from homology"/>
<dbReference type="InterPro" id="IPR051535">
    <property type="entry name" value="Siderophore_ABC-ATPase"/>
</dbReference>
<evidence type="ECO:0000256" key="3">
    <source>
        <dbReference type="ARBA" id="ARBA00022448"/>
    </source>
</evidence>
<evidence type="ECO:0000256" key="1">
    <source>
        <dbReference type="ARBA" id="ARBA00004202"/>
    </source>
</evidence>
<evidence type="ECO:0000259" key="11">
    <source>
        <dbReference type="PROSITE" id="PS50893"/>
    </source>
</evidence>
<keyword evidence="9" id="KW-0406">Ion transport</keyword>
<dbReference type="FunFam" id="3.40.50.300:FF:000134">
    <property type="entry name" value="Iron-enterobactin ABC transporter ATP-binding protein"/>
    <property type="match status" value="1"/>
</dbReference>
<dbReference type="InterPro" id="IPR003439">
    <property type="entry name" value="ABC_transporter-like_ATP-bd"/>
</dbReference>
<dbReference type="PROSITE" id="PS00211">
    <property type="entry name" value="ABC_TRANSPORTER_1"/>
    <property type="match status" value="1"/>
</dbReference>
<dbReference type="Proteomes" id="UP000183371">
    <property type="component" value="Unassembled WGS sequence"/>
</dbReference>
<dbReference type="PANTHER" id="PTHR42771">
    <property type="entry name" value="IRON(3+)-HYDROXAMATE IMPORT ATP-BINDING PROTEIN FHUC"/>
    <property type="match status" value="1"/>
</dbReference>